<reference evidence="11 12" key="1">
    <citation type="submission" date="2020-08" db="EMBL/GenBank/DDBJ databases">
        <title>Genomic Encyclopedia of Type Strains, Phase III (KMG-III): the genomes of soil and plant-associated and newly described type strains.</title>
        <authorList>
            <person name="Whitman W."/>
        </authorList>
    </citation>
    <scope>NUCLEOTIDE SEQUENCE [LARGE SCALE GENOMIC DNA]</scope>
    <source>
        <strain evidence="11 12">CECT 8280</strain>
    </source>
</reference>
<dbReference type="PROSITE" id="PS50929">
    <property type="entry name" value="ABC_TM1F"/>
    <property type="match status" value="1"/>
</dbReference>
<dbReference type="Pfam" id="PF00664">
    <property type="entry name" value="ABC_membrane"/>
    <property type="match status" value="1"/>
</dbReference>
<evidence type="ECO:0000256" key="7">
    <source>
        <dbReference type="ARBA" id="ARBA00023136"/>
    </source>
</evidence>
<dbReference type="InterPro" id="IPR011527">
    <property type="entry name" value="ABC1_TM_dom"/>
</dbReference>
<dbReference type="EMBL" id="JACHXX010000002">
    <property type="protein sequence ID" value="MBB3161056.1"/>
    <property type="molecule type" value="Genomic_DNA"/>
</dbReference>
<evidence type="ECO:0000256" key="6">
    <source>
        <dbReference type="ARBA" id="ARBA00022989"/>
    </source>
</evidence>
<evidence type="ECO:0000256" key="2">
    <source>
        <dbReference type="ARBA" id="ARBA00005417"/>
    </source>
</evidence>
<evidence type="ECO:0000256" key="8">
    <source>
        <dbReference type="SAM" id="Phobius"/>
    </source>
</evidence>
<dbReference type="PANTHER" id="PTHR24221:SF654">
    <property type="entry name" value="ATP-BINDING CASSETTE SUB-FAMILY B MEMBER 6"/>
    <property type="match status" value="1"/>
</dbReference>
<dbReference type="PROSITE" id="PS50893">
    <property type="entry name" value="ABC_TRANSPORTER_2"/>
    <property type="match status" value="1"/>
</dbReference>
<evidence type="ECO:0000259" key="9">
    <source>
        <dbReference type="PROSITE" id="PS50893"/>
    </source>
</evidence>
<feature type="domain" description="ABC transmembrane type-1" evidence="10">
    <location>
        <begin position="65"/>
        <end position="311"/>
    </location>
</feature>
<feature type="domain" description="ABC transporter" evidence="9">
    <location>
        <begin position="370"/>
        <end position="581"/>
    </location>
</feature>
<evidence type="ECO:0000313" key="12">
    <source>
        <dbReference type="Proteomes" id="UP000542811"/>
    </source>
</evidence>
<evidence type="ECO:0000256" key="4">
    <source>
        <dbReference type="ARBA" id="ARBA00022741"/>
    </source>
</evidence>
<dbReference type="SUPFAM" id="SSF52540">
    <property type="entry name" value="P-loop containing nucleoside triphosphate hydrolases"/>
    <property type="match status" value="1"/>
</dbReference>
<keyword evidence="3 8" id="KW-0812">Transmembrane</keyword>
<keyword evidence="12" id="KW-1185">Reference proteome</keyword>
<evidence type="ECO:0000256" key="5">
    <source>
        <dbReference type="ARBA" id="ARBA00022840"/>
    </source>
</evidence>
<dbReference type="InterPro" id="IPR017871">
    <property type="entry name" value="ABC_transporter-like_CS"/>
</dbReference>
<keyword evidence="4" id="KW-0547">Nucleotide-binding</keyword>
<dbReference type="InterPro" id="IPR036640">
    <property type="entry name" value="ABC1_TM_sf"/>
</dbReference>
<protein>
    <submittedName>
        <fullName evidence="11">ABC-type bacteriocin/lantibiotic exporter with double-glycine peptidase domain</fullName>
    </submittedName>
</protein>
<dbReference type="InterPro" id="IPR003593">
    <property type="entry name" value="AAA+_ATPase"/>
</dbReference>
<dbReference type="SMART" id="SM00382">
    <property type="entry name" value="AAA"/>
    <property type="match status" value="1"/>
</dbReference>
<gene>
    <name evidence="11" type="ORF">FHS25_001505</name>
</gene>
<feature type="transmembrane region" description="Helical" evidence="8">
    <location>
        <begin position="184"/>
        <end position="204"/>
    </location>
</feature>
<dbReference type="RefSeq" id="WP_077976685.1">
    <property type="nucleotide sequence ID" value="NZ_JACHXX010000002.1"/>
</dbReference>
<feature type="transmembrane region" description="Helical" evidence="8">
    <location>
        <begin position="72"/>
        <end position="95"/>
    </location>
</feature>
<feature type="transmembrane region" description="Helical" evidence="8">
    <location>
        <begin position="26"/>
        <end position="52"/>
    </location>
</feature>
<dbReference type="InterPro" id="IPR027417">
    <property type="entry name" value="P-loop_NTPase"/>
</dbReference>
<dbReference type="InterPro" id="IPR039421">
    <property type="entry name" value="Type_1_exporter"/>
</dbReference>
<sequence>MENDQYMFGLVVRVVRLLDSSQRRRALVVLILSLVAAILETIGVGSIVPFMLVVASPEKVQHTAFLSEVYNALGFSDVHSFAIFMGICVIAILLLNNTFRALSVWATLKFSSSAGHEISHRIFTQYLYQPYRFFLETSSADLRRSVLGEVQSLVGNVLVPMIDIASKAFIVLALLLLLLAANPIVSITIGGALGGVYVALYWFIRRWLLSIGQQRIAAQTRRHRTVNEAILGIKNIKITGDEHTYLRLFDDASTTFTTTTVRSGVVSQLPRYALEVIAFGGIVTIVLIELSKGAGLGSALPILTLYAFAGYRILPNFQLIFSSMATLRFNAAVFDKVEEQILQTKQGLLEFQEMVRADHLIERLPFTRSIELKHINFRYNETRKAVFKDFNLNIASGSTVGLVGKTGSGKTTLVDVISALLSPSSGQLLIDGRVIDTTNQRQWQKNIAYVGQQIYLTENSLKQNIAFGVPEGDIDLERVRWASRTAAIDDFIERELPAGYDTYVGENGAQLSGGQRQRIAIARALYLDRPVIILDEATSALDAHTERSVMASIDNLKGSKTIIIITHKMNNLENVDQVVEL</sequence>
<evidence type="ECO:0000313" key="11">
    <source>
        <dbReference type="EMBL" id="MBB3161056.1"/>
    </source>
</evidence>
<comment type="caution">
    <text evidence="11">The sequence shown here is derived from an EMBL/GenBank/DDBJ whole genome shotgun (WGS) entry which is preliminary data.</text>
</comment>
<dbReference type="Proteomes" id="UP000542811">
    <property type="component" value="Unassembled WGS sequence"/>
</dbReference>
<keyword evidence="7 8" id="KW-0472">Membrane</keyword>
<dbReference type="PANTHER" id="PTHR24221">
    <property type="entry name" value="ATP-BINDING CASSETTE SUB-FAMILY B"/>
    <property type="match status" value="1"/>
</dbReference>
<dbReference type="PROSITE" id="PS00211">
    <property type="entry name" value="ABC_TRANSPORTER_1"/>
    <property type="match status" value="1"/>
</dbReference>
<keyword evidence="5" id="KW-0067">ATP-binding</keyword>
<comment type="similarity">
    <text evidence="2">Belongs to the ABC transporter superfamily.</text>
</comment>
<dbReference type="SUPFAM" id="SSF90123">
    <property type="entry name" value="ABC transporter transmembrane region"/>
    <property type="match status" value="1"/>
</dbReference>
<evidence type="ECO:0000256" key="3">
    <source>
        <dbReference type="ARBA" id="ARBA00022692"/>
    </source>
</evidence>
<dbReference type="Gene3D" id="1.20.1560.10">
    <property type="entry name" value="ABC transporter type 1, transmembrane domain"/>
    <property type="match status" value="1"/>
</dbReference>
<keyword evidence="6 8" id="KW-1133">Transmembrane helix</keyword>
<dbReference type="Gene3D" id="3.40.50.300">
    <property type="entry name" value="P-loop containing nucleotide triphosphate hydrolases"/>
    <property type="match status" value="1"/>
</dbReference>
<comment type="subcellular location">
    <subcellularLocation>
        <location evidence="1">Cell membrane</location>
        <topology evidence="1">Multi-pass membrane protein</topology>
    </subcellularLocation>
</comment>
<name>A0ABR6G579_9HYPH</name>
<evidence type="ECO:0000259" key="10">
    <source>
        <dbReference type="PROSITE" id="PS50929"/>
    </source>
</evidence>
<proteinExistence type="inferred from homology"/>
<organism evidence="11 12">
    <name type="scientific">Rhizobium laguerreae</name>
    <dbReference type="NCBI Taxonomy" id="1076926"/>
    <lineage>
        <taxon>Bacteria</taxon>
        <taxon>Pseudomonadati</taxon>
        <taxon>Pseudomonadota</taxon>
        <taxon>Alphaproteobacteria</taxon>
        <taxon>Hyphomicrobiales</taxon>
        <taxon>Rhizobiaceae</taxon>
        <taxon>Rhizobium/Agrobacterium group</taxon>
        <taxon>Rhizobium</taxon>
    </lineage>
</organism>
<dbReference type="InterPro" id="IPR003439">
    <property type="entry name" value="ABC_transporter-like_ATP-bd"/>
</dbReference>
<evidence type="ECO:0000256" key="1">
    <source>
        <dbReference type="ARBA" id="ARBA00004651"/>
    </source>
</evidence>
<accession>A0ABR6G579</accession>
<dbReference type="Pfam" id="PF00005">
    <property type="entry name" value="ABC_tran"/>
    <property type="match status" value="1"/>
</dbReference>